<sequence length="962" mass="107976">MGGANDSSPSSKLHTRLRLWEFPDRYVFEPIDGLADLYLSANRSDGSMNLVEELPPRDSSTNPKCQTVYGVIGVLKLSVGSYFLVITGRDCVGSYLGHAIFKVTGLKVLPCSNSRSTSGNQSKMETEFSELLHAAEKTIGLYFSYDINLTLTLQRLHNLGDEFKSLPLWRQAEPRFLWNSYLLEPLIENKNIHAEVGSEKVNVTLIARRCTRRIGTRMWRRGADPEGYAANFVESEQIMESKGFTASYVQVRGSIPFLWEQIVDLTYKPSFDIVRQEEAPHILERHFHDLQKKYGAVLAVDLVNTHGGEGRLHDRYAKSIEPILSEDIRYVHFDFHRICGHIHFERLSQLYDQIEDYLKKHRYFLLNGKGEKLEEQTGTIRTNCVDCLDRTNVTQSMIGRKIQENQLQRIGVLGVNDTISNHPAFDAKCKVCELFMFTNPGSSCLYSSFLFVSPMLLLDAKYSCSVWANHGDSISTQYSGTPALKGDFVRYGKRSTQGILNDLWNSLARYYLNNFADGTKQDAMDLLQGHYITSVSRDMAGPSKAGLLENYASFRLAFALVMGALMFMMMSLRQARNDVRHLVLSLLWAGLCIGITHFVRANGRFLITLNSEVEAKTDRTRTRYVYFTIAVLSHRRIPSDHLSLLLAGIAIVDRSMEIAAAASRAVVDTSRPFQSVREAVEVFGERCLSSTSRASSESGGGGRPSPPAVLGCLRKLEAELAEVRGELERLRQRQSHMEMAVSSVAAQLSTGLAILSAGAARDKGKELAVVDIDVDLVGGGRVRSDRWDESRAEEWMAASLEYLPSLSEALAIKMVDDDRHLGERRQGNAKKKKKNTKNAMNSKKKQQQQQKKKNGVSFVGRIFSSRKDKSSPLVWRGSHEVYDSIQQGSNPGVKKYGCVHGAEAGSYTSFIQQECSAQCESVFFLIFFFFKAKHELTFSSGTMAYRSDGETQTLAEKQDYMM</sequence>
<feature type="transmembrane region" description="Helical" evidence="3">
    <location>
        <begin position="552"/>
        <end position="570"/>
    </location>
</feature>
<dbReference type="PANTHER" id="PTHR45662:SF2">
    <property type="entry name" value="PHOSPHATIDYLINOSITOL-3-PHOSPHATASE SAC1"/>
    <property type="match status" value="1"/>
</dbReference>
<keyword evidence="3" id="KW-1133">Transmembrane helix</keyword>
<dbReference type="Pfam" id="PF02383">
    <property type="entry name" value="Syja_N"/>
    <property type="match status" value="1"/>
</dbReference>
<dbReference type="InterPro" id="IPR002013">
    <property type="entry name" value="SAC_dom"/>
</dbReference>
<dbReference type="GO" id="GO:0046856">
    <property type="term" value="P:phosphatidylinositol dephosphorylation"/>
    <property type="evidence" value="ECO:0007669"/>
    <property type="project" value="TreeGrafter"/>
</dbReference>
<keyword evidence="3" id="KW-0472">Membrane</keyword>
<name>A0A0E0CLW2_9ORYZ</name>
<accession>A0A0E0CLW2</accession>
<feature type="compositionally biased region" description="Basic and acidic residues" evidence="2">
    <location>
        <begin position="817"/>
        <end position="826"/>
    </location>
</feature>
<keyword evidence="1" id="KW-0175">Coiled coil</keyword>
<dbReference type="GO" id="GO:0043812">
    <property type="term" value="F:phosphatidylinositol-4-phosphate phosphatase activity"/>
    <property type="evidence" value="ECO:0007669"/>
    <property type="project" value="TreeGrafter"/>
</dbReference>
<evidence type="ECO:0000259" key="4">
    <source>
        <dbReference type="PROSITE" id="PS50275"/>
    </source>
</evidence>
<evidence type="ECO:0000313" key="6">
    <source>
        <dbReference type="Proteomes" id="UP000008021"/>
    </source>
</evidence>
<evidence type="ECO:0000256" key="2">
    <source>
        <dbReference type="SAM" id="MobiDB-lite"/>
    </source>
</evidence>
<dbReference type="Gramene" id="OMERI02G20100.2">
    <property type="protein sequence ID" value="OMERI02G20100.2"/>
    <property type="gene ID" value="OMERI02G20100"/>
</dbReference>
<dbReference type="GO" id="GO:0005783">
    <property type="term" value="C:endoplasmic reticulum"/>
    <property type="evidence" value="ECO:0007669"/>
    <property type="project" value="TreeGrafter"/>
</dbReference>
<keyword evidence="6" id="KW-1185">Reference proteome</keyword>
<dbReference type="AlphaFoldDB" id="A0A0E0CLW2"/>
<evidence type="ECO:0000313" key="5">
    <source>
        <dbReference type="EnsemblPlants" id="OMERI02G20100.2"/>
    </source>
</evidence>
<proteinExistence type="predicted"/>
<dbReference type="EnsemblPlants" id="OMERI02G20100.2">
    <property type="protein sequence ID" value="OMERI02G20100.2"/>
    <property type="gene ID" value="OMERI02G20100"/>
</dbReference>
<reference evidence="5" key="2">
    <citation type="submission" date="2018-05" db="EMBL/GenBank/DDBJ databases">
        <title>OmerRS3 (Oryza meridionalis Reference Sequence Version 3).</title>
        <authorList>
            <person name="Zhang J."/>
            <person name="Kudrna D."/>
            <person name="Lee S."/>
            <person name="Talag J."/>
            <person name="Welchert J."/>
            <person name="Wing R.A."/>
        </authorList>
    </citation>
    <scope>NUCLEOTIDE SEQUENCE [LARGE SCALE GENOMIC DNA]</scope>
    <source>
        <strain evidence="5">cv. OR44</strain>
    </source>
</reference>
<organism evidence="5">
    <name type="scientific">Oryza meridionalis</name>
    <dbReference type="NCBI Taxonomy" id="40149"/>
    <lineage>
        <taxon>Eukaryota</taxon>
        <taxon>Viridiplantae</taxon>
        <taxon>Streptophyta</taxon>
        <taxon>Embryophyta</taxon>
        <taxon>Tracheophyta</taxon>
        <taxon>Spermatophyta</taxon>
        <taxon>Magnoliopsida</taxon>
        <taxon>Liliopsida</taxon>
        <taxon>Poales</taxon>
        <taxon>Poaceae</taxon>
        <taxon>BOP clade</taxon>
        <taxon>Oryzoideae</taxon>
        <taxon>Oryzeae</taxon>
        <taxon>Oryzinae</taxon>
        <taxon>Oryza</taxon>
    </lineage>
</organism>
<reference evidence="5" key="1">
    <citation type="submission" date="2015-04" db="UniProtKB">
        <authorList>
            <consortium name="EnsemblPlants"/>
        </authorList>
    </citation>
    <scope>IDENTIFICATION</scope>
</reference>
<feature type="coiled-coil region" evidence="1">
    <location>
        <begin position="713"/>
        <end position="740"/>
    </location>
</feature>
<feature type="transmembrane region" description="Helical" evidence="3">
    <location>
        <begin position="582"/>
        <end position="599"/>
    </location>
</feature>
<protein>
    <recommendedName>
        <fullName evidence="4">SAC domain-containing protein</fullName>
    </recommendedName>
</protein>
<dbReference type="STRING" id="40149.A0A0E0CLW2"/>
<dbReference type="PANTHER" id="PTHR45662">
    <property type="entry name" value="PHOSPHATIDYLINOSITIDE PHOSPHATASE SAC1"/>
    <property type="match status" value="1"/>
</dbReference>
<feature type="domain" description="SAC" evidence="4">
    <location>
        <begin position="132"/>
        <end position="480"/>
    </location>
</feature>
<dbReference type="Proteomes" id="UP000008021">
    <property type="component" value="Chromosome 2"/>
</dbReference>
<feature type="compositionally biased region" description="Basic residues" evidence="2">
    <location>
        <begin position="827"/>
        <end position="854"/>
    </location>
</feature>
<keyword evidence="3" id="KW-0812">Transmembrane</keyword>
<evidence type="ECO:0000256" key="1">
    <source>
        <dbReference type="SAM" id="Coils"/>
    </source>
</evidence>
<evidence type="ECO:0000256" key="3">
    <source>
        <dbReference type="SAM" id="Phobius"/>
    </source>
</evidence>
<dbReference type="PROSITE" id="PS50275">
    <property type="entry name" value="SAC"/>
    <property type="match status" value="1"/>
</dbReference>
<feature type="region of interest" description="Disordered" evidence="2">
    <location>
        <begin position="817"/>
        <end position="855"/>
    </location>
</feature>